<dbReference type="Gene3D" id="2.60.40.420">
    <property type="entry name" value="Cupredoxins - blue copper proteins"/>
    <property type="match status" value="1"/>
</dbReference>
<evidence type="ECO:0008006" key="3">
    <source>
        <dbReference type="Google" id="ProtNLM"/>
    </source>
</evidence>
<proteinExistence type="predicted"/>
<organism evidence="1 2">
    <name type="scientific">Candidatus Uhrbacteria bacterium RIFCSPHIGHO2_02_FULL_53_13</name>
    <dbReference type="NCBI Taxonomy" id="1802389"/>
    <lineage>
        <taxon>Bacteria</taxon>
        <taxon>Candidatus Uhriibacteriota</taxon>
    </lineage>
</organism>
<dbReference type="SUPFAM" id="SSF49503">
    <property type="entry name" value="Cupredoxins"/>
    <property type="match status" value="1"/>
</dbReference>
<accession>A0A1F7U154</accession>
<protein>
    <recommendedName>
        <fullName evidence="3">EfeO-type cupredoxin-like domain-containing protein</fullName>
    </recommendedName>
</protein>
<reference evidence="1 2" key="1">
    <citation type="journal article" date="2016" name="Nat. Commun.">
        <title>Thousands of microbial genomes shed light on interconnected biogeochemical processes in an aquifer system.</title>
        <authorList>
            <person name="Anantharaman K."/>
            <person name="Brown C.T."/>
            <person name="Hug L.A."/>
            <person name="Sharon I."/>
            <person name="Castelle C.J."/>
            <person name="Probst A.J."/>
            <person name="Thomas B.C."/>
            <person name="Singh A."/>
            <person name="Wilkins M.J."/>
            <person name="Karaoz U."/>
            <person name="Brodie E.L."/>
            <person name="Williams K.H."/>
            <person name="Hubbard S.S."/>
            <person name="Banfield J.F."/>
        </authorList>
    </citation>
    <scope>NUCLEOTIDE SEQUENCE [LARGE SCALE GENOMIC DNA]</scope>
</reference>
<dbReference type="EMBL" id="MGDX01000004">
    <property type="protein sequence ID" value="OGL71962.1"/>
    <property type="molecule type" value="Genomic_DNA"/>
</dbReference>
<name>A0A1F7U154_9BACT</name>
<dbReference type="STRING" id="1802389.A3C17_00955"/>
<sequence length="262" mass="28422">MKKLLIVIAIVGFAFGIHLVSGQPRANANVDIQAGDLIRGEAFTAVYYYGADGFRYVFPNSQTYFTWYSNFNTVKFVSDAQLGEIPIGGNVTYRPGIKMVKIQSDPRTYALGANGALHHVPSQEVAIALYGTTWNKQIDDIPDAFFGNYSFDTALVSAADFDKTTVTATASSINVDKGLQTPIQISITDSGFVPVDVTIGAGRVVRFTNNGAENHSATDDLLKWGSGTLAPGSKFQRRFKDAGTFTFHDSYKTQNTGAVFVN</sequence>
<dbReference type="AlphaFoldDB" id="A0A1F7U154"/>
<evidence type="ECO:0000313" key="2">
    <source>
        <dbReference type="Proteomes" id="UP000177097"/>
    </source>
</evidence>
<dbReference type="Proteomes" id="UP000177097">
    <property type="component" value="Unassembled WGS sequence"/>
</dbReference>
<evidence type="ECO:0000313" key="1">
    <source>
        <dbReference type="EMBL" id="OGL71962.1"/>
    </source>
</evidence>
<gene>
    <name evidence="1" type="ORF">A3C17_00955</name>
</gene>
<comment type="caution">
    <text evidence="1">The sequence shown here is derived from an EMBL/GenBank/DDBJ whole genome shotgun (WGS) entry which is preliminary data.</text>
</comment>
<dbReference type="InterPro" id="IPR008972">
    <property type="entry name" value="Cupredoxin"/>
</dbReference>